<evidence type="ECO:0000313" key="3">
    <source>
        <dbReference type="Proteomes" id="UP000218387"/>
    </source>
</evidence>
<dbReference type="AlphaFoldDB" id="A0A4P9CCH9"/>
<keyword evidence="1" id="KW-0472">Membrane</keyword>
<gene>
    <name evidence="2" type="ORF">CPZ25_018840</name>
</gene>
<evidence type="ECO:0000313" key="2">
    <source>
        <dbReference type="EMBL" id="QCT73283.1"/>
    </source>
</evidence>
<evidence type="ECO:0000256" key="1">
    <source>
        <dbReference type="SAM" id="Phobius"/>
    </source>
</evidence>
<feature type="transmembrane region" description="Helical" evidence="1">
    <location>
        <begin position="67"/>
        <end position="91"/>
    </location>
</feature>
<reference evidence="2 3" key="1">
    <citation type="submission" date="2018-05" db="EMBL/GenBank/DDBJ databases">
        <title>Genome comparison of Eubacterium sp.</title>
        <authorList>
            <person name="Feng Y."/>
            <person name="Sanchez-Andrea I."/>
            <person name="Stams A.J.M."/>
            <person name="De Vos W.M."/>
        </authorList>
    </citation>
    <scope>NUCLEOTIDE SEQUENCE [LARGE SCALE GENOMIC DNA]</scope>
    <source>
        <strain evidence="2 3">YI</strain>
    </source>
</reference>
<dbReference type="RefSeq" id="WP_096918938.1">
    <property type="nucleotide sequence ID" value="NZ_CP029487.1"/>
</dbReference>
<feature type="transmembrane region" description="Helical" evidence="1">
    <location>
        <begin position="5"/>
        <end position="25"/>
    </location>
</feature>
<feature type="transmembrane region" description="Helical" evidence="1">
    <location>
        <begin position="37"/>
        <end position="55"/>
    </location>
</feature>
<organism evidence="2 3">
    <name type="scientific">Eubacterium maltosivorans</name>
    <dbReference type="NCBI Taxonomy" id="2041044"/>
    <lineage>
        <taxon>Bacteria</taxon>
        <taxon>Bacillati</taxon>
        <taxon>Bacillota</taxon>
        <taxon>Clostridia</taxon>
        <taxon>Eubacteriales</taxon>
        <taxon>Eubacteriaceae</taxon>
        <taxon>Eubacterium</taxon>
    </lineage>
</organism>
<keyword evidence="3" id="KW-1185">Reference proteome</keyword>
<accession>A0A4P9CCH9</accession>
<dbReference type="KEGG" id="emt:CPZ25_018840"/>
<keyword evidence="1" id="KW-0812">Transmembrane</keyword>
<feature type="transmembrane region" description="Helical" evidence="1">
    <location>
        <begin position="97"/>
        <end position="117"/>
    </location>
</feature>
<dbReference type="Proteomes" id="UP000218387">
    <property type="component" value="Chromosome"/>
</dbReference>
<name>A0A4P9CCH9_EUBML</name>
<sequence>MKADLVRIALIPYFVLLLIICNWNVKLYAAVTLNSFYFLEYILFIFCGLATARLMDISPGTYAQKSARIIIIVNLVVLLGLFLLGFLQIFVFFDVRYFYQISFLLFGYYLYLLVVSLRKGETL</sequence>
<dbReference type="EMBL" id="CP029487">
    <property type="protein sequence ID" value="QCT73283.1"/>
    <property type="molecule type" value="Genomic_DNA"/>
</dbReference>
<proteinExistence type="predicted"/>
<protein>
    <submittedName>
        <fullName evidence="2">Uncharacterized protein</fullName>
    </submittedName>
</protein>
<keyword evidence="1" id="KW-1133">Transmembrane helix</keyword>